<protein>
    <submittedName>
        <fullName evidence="2">Uncharacterized protein</fullName>
    </submittedName>
</protein>
<dbReference type="Pfam" id="PF08174">
    <property type="entry name" value="Anillin"/>
    <property type="match status" value="1"/>
</dbReference>
<evidence type="ECO:0000256" key="1">
    <source>
        <dbReference type="SAM" id="MobiDB-lite"/>
    </source>
</evidence>
<dbReference type="SUPFAM" id="SSF50729">
    <property type="entry name" value="PH domain-like"/>
    <property type="match status" value="1"/>
</dbReference>
<dbReference type="GO" id="GO:0000281">
    <property type="term" value="P:mitotic cytokinesis"/>
    <property type="evidence" value="ECO:0007669"/>
    <property type="project" value="TreeGrafter"/>
</dbReference>
<dbReference type="CDD" id="cd01263">
    <property type="entry name" value="PH_anillin"/>
    <property type="match status" value="1"/>
</dbReference>
<dbReference type="PANTHER" id="PTHR21538:SF23">
    <property type="entry name" value="ANILLIN"/>
    <property type="match status" value="1"/>
</dbReference>
<evidence type="ECO:0000313" key="3">
    <source>
        <dbReference type="Proteomes" id="UP000466442"/>
    </source>
</evidence>
<dbReference type="SMART" id="SM00233">
    <property type="entry name" value="PH"/>
    <property type="match status" value="1"/>
</dbReference>
<gene>
    <name evidence="2" type="ORF">GE061_005427</name>
</gene>
<dbReference type="GO" id="GO:0031106">
    <property type="term" value="P:septin ring organization"/>
    <property type="evidence" value="ECO:0007669"/>
    <property type="project" value="TreeGrafter"/>
</dbReference>
<dbReference type="Proteomes" id="UP000466442">
    <property type="component" value="Unassembled WGS sequence"/>
</dbReference>
<comment type="caution">
    <text evidence="2">The sequence shown here is derived from an EMBL/GenBank/DDBJ whole genome shotgun (WGS) entry which is preliminary data.</text>
</comment>
<dbReference type="Pfam" id="PF00169">
    <property type="entry name" value="PH"/>
    <property type="match status" value="1"/>
</dbReference>
<accession>A0A6A4J5R1</accession>
<dbReference type="EMBL" id="WIXP02000013">
    <property type="protein sequence ID" value="KAF6200980.1"/>
    <property type="molecule type" value="Genomic_DNA"/>
</dbReference>
<feature type="compositionally biased region" description="Low complexity" evidence="1">
    <location>
        <begin position="604"/>
        <end position="615"/>
    </location>
</feature>
<dbReference type="GO" id="GO:0005826">
    <property type="term" value="C:actomyosin contractile ring"/>
    <property type="evidence" value="ECO:0007669"/>
    <property type="project" value="TreeGrafter"/>
</dbReference>
<dbReference type="InterPro" id="IPR001849">
    <property type="entry name" value="PH_domain"/>
</dbReference>
<feature type="region of interest" description="Disordered" evidence="1">
    <location>
        <begin position="544"/>
        <end position="644"/>
    </location>
</feature>
<feature type="compositionally biased region" description="Basic and acidic residues" evidence="1">
    <location>
        <begin position="679"/>
        <end position="693"/>
    </location>
</feature>
<dbReference type="OrthoDB" id="5915976at2759"/>
<dbReference type="InterPro" id="IPR012966">
    <property type="entry name" value="AHD"/>
</dbReference>
<proteinExistence type="predicted"/>
<feature type="region of interest" description="Disordered" evidence="1">
    <location>
        <begin position="1043"/>
        <end position="1064"/>
    </location>
</feature>
<organism evidence="2 3">
    <name type="scientific">Apolygus lucorum</name>
    <name type="common">Small green plant bug</name>
    <name type="synonym">Lygocoris lucorum</name>
    <dbReference type="NCBI Taxonomy" id="248454"/>
    <lineage>
        <taxon>Eukaryota</taxon>
        <taxon>Metazoa</taxon>
        <taxon>Ecdysozoa</taxon>
        <taxon>Arthropoda</taxon>
        <taxon>Hexapoda</taxon>
        <taxon>Insecta</taxon>
        <taxon>Pterygota</taxon>
        <taxon>Neoptera</taxon>
        <taxon>Paraneoptera</taxon>
        <taxon>Hemiptera</taxon>
        <taxon>Heteroptera</taxon>
        <taxon>Panheteroptera</taxon>
        <taxon>Cimicomorpha</taxon>
        <taxon>Miridae</taxon>
        <taxon>Mirini</taxon>
        <taxon>Apolygus</taxon>
    </lineage>
</organism>
<sequence>MDSFTQRMMSRATSRKAEFEQHMNDILREDDDIDDPNLGVMLEARRREYREILRSGGGSMNQASDNFCENKENSGKSSCISDTTKSRLKQLVPLYTGEGGAEAFPSPVGYGRRQTEKELEECEAKGLPTGKYSQQRSKRLAHLATVINNWEDESDKKLPVQPRIEPASVKPVCKPVSSPALKKKMANFDSQESKCATKKVAWDDNVIQSLTMQGFQRCESDQHLVFDYKSPQKSPADCSRDTSRGGAKIRPSPKRHPAPAPPSPARPVSPVKPSCSDGQRFRSESPTKFRSDSPTKFRPDSPTKFQCDSPTKIRSESPTKFSESPRYSMSPMKFGDSPDELRPGSPVKFRTEAPYRSNSPTKLCPESPPRISASPPRHRPQSPVKFRPDSPTKTVAVTLMHETLPVRKVETGAKPKMVAPCPPSPKKFTAGSVVSEMAAKYETESSPSSRKVKDPTELSVLDRKAIFEKNNGGAILPKAPFGMPVPAKALLAETKVRSKSPERPVMKKMEWKKEDVDTESKDCVTQAVLERQKEIEMLRTRWERKREENAVQGGPGAELPPQYRRPITHTKGAAPPPPPLPQAATPNKIRMGTKSPVRGDSPKSHSPSRSPYSSPTRDVHQFPPENQYRNRDRSPRKSSEMVGTLAQVKKIKVSPPKAGRLYPSISDIETESEALETESEVHESDFDVPPREAGGRYGGYVSDSDESAMSFGQAVVQRARLSQTNLKRGITTSTIRSASSSSSCSPDTSAQESRILHEMDDFLDEALGDASPPKRSRECINVLPSGDKPLQPSGFSGSCHSDSFEFTTPSKENKPSLVHTVSTYRKMEAQRTPRKELYEMEIEAEEALRKETPESALVEERIFELEQEMIKQTTIISQATQALNLCHARVEFSGSMEQVEAEKLLLIATSRRMAALHEVERLKVERTIKPGGLKSNADKGSLTIEYISLPIKMCPTEPDKTDYFLCLVTSGVHVQATQVLALKKHNLTRGNRLAFTKPITLENLYCDFTVTIEVFRLNCKNAGAIGPAADSKEDKKLAKLRLTPQKKSTARRNKIPVESPGGPNSVRSPSFKMAGYVVFSLREVKRNKFTLNKVPYGVPLDGTIELSMSSALKSEVEYRGFLTQFEEVSGFGAWKRKWALLKGSTITFWLYPEHEETNKIPIDTVDLSTIKNKEVGLVSREVCARPHTVLLETDCGERKLLSADTLEDRLAWTKAINKSLQLIRAWGGRSY</sequence>
<feature type="region of interest" description="Disordered" evidence="1">
    <location>
        <begin position="670"/>
        <end position="693"/>
    </location>
</feature>
<dbReference type="InterPro" id="IPR037840">
    <property type="entry name" value="PH_Anillin"/>
</dbReference>
<dbReference type="AlphaFoldDB" id="A0A6A4J5R1"/>
<dbReference type="Gene3D" id="2.30.29.30">
    <property type="entry name" value="Pleckstrin-homology domain (PH domain)/Phosphotyrosine-binding domain (PTB)"/>
    <property type="match status" value="1"/>
</dbReference>
<dbReference type="InterPro" id="IPR011993">
    <property type="entry name" value="PH-like_dom_sf"/>
</dbReference>
<feature type="region of interest" description="Disordered" evidence="1">
    <location>
        <begin position="732"/>
        <end position="752"/>
    </location>
</feature>
<feature type="compositionally biased region" description="Basic and acidic residues" evidence="1">
    <location>
        <begin position="628"/>
        <end position="639"/>
    </location>
</feature>
<feature type="compositionally biased region" description="Pro residues" evidence="1">
    <location>
        <begin position="258"/>
        <end position="267"/>
    </location>
</feature>
<feature type="region of interest" description="Disordered" evidence="1">
    <location>
        <begin position="229"/>
        <end position="391"/>
    </location>
</feature>
<dbReference type="PROSITE" id="PS50003">
    <property type="entry name" value="PH_DOMAIN"/>
    <property type="match status" value="1"/>
</dbReference>
<dbReference type="PANTHER" id="PTHR21538">
    <property type="entry name" value="ANILLIN/RHOTEKIN RTKN"/>
    <property type="match status" value="1"/>
</dbReference>
<name>A0A6A4J5R1_APOLU</name>
<feature type="region of interest" description="Disordered" evidence="1">
    <location>
        <begin position="55"/>
        <end position="82"/>
    </location>
</feature>
<feature type="compositionally biased region" description="Low complexity" evidence="1">
    <location>
        <begin position="732"/>
        <end position="749"/>
    </location>
</feature>
<feature type="compositionally biased region" description="Polar residues" evidence="1">
    <location>
        <begin position="318"/>
        <end position="327"/>
    </location>
</feature>
<reference evidence="2" key="1">
    <citation type="journal article" date="2021" name="Mol. Ecol. Resour.">
        <title>Apolygus lucorum genome provides insights into omnivorousness and mesophyll feeding.</title>
        <authorList>
            <person name="Liu Y."/>
            <person name="Liu H."/>
            <person name="Wang H."/>
            <person name="Huang T."/>
            <person name="Liu B."/>
            <person name="Yang B."/>
            <person name="Yin L."/>
            <person name="Li B."/>
            <person name="Zhang Y."/>
            <person name="Zhang S."/>
            <person name="Jiang F."/>
            <person name="Zhang X."/>
            <person name="Ren Y."/>
            <person name="Wang B."/>
            <person name="Wang S."/>
            <person name="Lu Y."/>
            <person name="Wu K."/>
            <person name="Fan W."/>
            <person name="Wang G."/>
        </authorList>
    </citation>
    <scope>NUCLEOTIDE SEQUENCE</scope>
    <source>
        <strain evidence="2">12Hb</strain>
    </source>
</reference>
<dbReference type="InterPro" id="IPR051364">
    <property type="entry name" value="Cytokinesis/Rho-signaling"/>
</dbReference>
<feature type="compositionally biased region" description="Basic and acidic residues" evidence="1">
    <location>
        <begin position="279"/>
        <end position="301"/>
    </location>
</feature>
<keyword evidence="3" id="KW-1185">Reference proteome</keyword>
<evidence type="ECO:0000313" key="2">
    <source>
        <dbReference type="EMBL" id="KAF6200980.1"/>
    </source>
</evidence>
<dbReference type="GO" id="GO:0000915">
    <property type="term" value="P:actomyosin contractile ring assembly"/>
    <property type="evidence" value="ECO:0007669"/>
    <property type="project" value="TreeGrafter"/>
</dbReference>